<dbReference type="SUPFAM" id="SSF51197">
    <property type="entry name" value="Clavaminate synthase-like"/>
    <property type="match status" value="1"/>
</dbReference>
<dbReference type="Pfam" id="PF14226">
    <property type="entry name" value="DIOX_N"/>
    <property type="match status" value="1"/>
</dbReference>
<dbReference type="InterPro" id="IPR027443">
    <property type="entry name" value="IPNS-like_sf"/>
</dbReference>
<dbReference type="InterPro" id="IPR050231">
    <property type="entry name" value="Iron_ascorbate_oxido_reductase"/>
</dbReference>
<evidence type="ECO:0000259" key="3">
    <source>
        <dbReference type="Pfam" id="PF03171"/>
    </source>
</evidence>
<dbReference type="GO" id="GO:0046872">
    <property type="term" value="F:metal ion binding"/>
    <property type="evidence" value="ECO:0007669"/>
    <property type="project" value="UniProtKB-KW"/>
</dbReference>
<keyword evidence="2" id="KW-0408">Iron</keyword>
<keyword evidence="5" id="KW-0560">Oxidoreductase</keyword>
<feature type="non-terminal residue" evidence="5">
    <location>
        <position position="1"/>
    </location>
</feature>
<protein>
    <submittedName>
        <fullName evidence="5">Non-heme dioxygenase N-terminal domain-containing protein</fullName>
    </submittedName>
</protein>
<gene>
    <name evidence="5" type="ORF">Ccrd_000318</name>
</gene>
<feature type="domain" description="Non-haem dioxygenase N-terminal" evidence="4">
    <location>
        <begin position="9"/>
        <end position="88"/>
    </location>
</feature>
<reference evidence="5 6" key="1">
    <citation type="journal article" date="2016" name="Sci. Rep.">
        <title>The genome sequence of the outbreeding globe artichoke constructed de novo incorporating a phase-aware low-pass sequencing strategy of F1 progeny.</title>
        <authorList>
            <person name="Scaglione D."/>
            <person name="Reyes-Chin-Wo S."/>
            <person name="Acquadro A."/>
            <person name="Froenicke L."/>
            <person name="Portis E."/>
            <person name="Beitel C."/>
            <person name="Tirone M."/>
            <person name="Mauro R."/>
            <person name="Lo Monaco A."/>
            <person name="Mauromicale G."/>
            <person name="Faccioli P."/>
            <person name="Cattivelli L."/>
            <person name="Rieseberg L."/>
            <person name="Michelmore R."/>
            <person name="Lanteri S."/>
        </authorList>
    </citation>
    <scope>NUCLEOTIDE SEQUENCE [LARGE SCALE GENOMIC DNA]</scope>
    <source>
        <strain evidence="5">2C</strain>
    </source>
</reference>
<dbReference type="Pfam" id="PF03171">
    <property type="entry name" value="2OG-FeII_Oxy"/>
    <property type="match status" value="1"/>
</dbReference>
<dbReference type="Proteomes" id="UP000243975">
    <property type="component" value="Unassembled WGS sequence"/>
</dbReference>
<evidence type="ECO:0000256" key="1">
    <source>
        <dbReference type="ARBA" id="ARBA00022723"/>
    </source>
</evidence>
<name>A0A103XVC0_CYNCS</name>
<dbReference type="PANTHER" id="PTHR47990">
    <property type="entry name" value="2-OXOGLUTARATE (2OG) AND FE(II)-DEPENDENT OXYGENASE SUPERFAMILY PROTEIN-RELATED"/>
    <property type="match status" value="1"/>
</dbReference>
<dbReference type="Gene3D" id="2.60.120.330">
    <property type="entry name" value="B-lactam Antibiotic, Isopenicillin N Synthase, Chain"/>
    <property type="match status" value="1"/>
</dbReference>
<dbReference type="InterPro" id="IPR044861">
    <property type="entry name" value="IPNS-like_FE2OG_OXY"/>
</dbReference>
<dbReference type="OMA" id="PDSFIVM"/>
<keyword evidence="5" id="KW-0223">Dioxygenase</keyword>
<dbReference type="GO" id="GO:0051213">
    <property type="term" value="F:dioxygenase activity"/>
    <property type="evidence" value="ECO:0007669"/>
    <property type="project" value="UniProtKB-KW"/>
</dbReference>
<evidence type="ECO:0000313" key="5">
    <source>
        <dbReference type="EMBL" id="KVH97563.1"/>
    </source>
</evidence>
<feature type="domain" description="Isopenicillin N synthase-like Fe(2+) 2OG dioxygenase" evidence="3">
    <location>
        <begin position="155"/>
        <end position="219"/>
    </location>
</feature>
<evidence type="ECO:0000256" key="2">
    <source>
        <dbReference type="ARBA" id="ARBA00023004"/>
    </source>
</evidence>
<dbReference type="EMBL" id="LEKV01003825">
    <property type="protein sequence ID" value="KVH97563.1"/>
    <property type="molecule type" value="Genomic_DNA"/>
</dbReference>
<keyword evidence="6" id="KW-1185">Reference proteome</keyword>
<evidence type="ECO:0000259" key="4">
    <source>
        <dbReference type="Pfam" id="PF14226"/>
    </source>
</evidence>
<accession>A0A103XVC0</accession>
<sequence>MGSETATQLPLIDFSKIYLHQSTPDDWNSVKIQVHEALTEYGFFRASMAGMSPEFRSSLFGSLDQLFDLPMETKLKSISDKPFHGYIGHSPTMPLYESMAVPDAPVAGEVEAFTNFFWPHGNPLYWLDRTVRKMVIESMGLEKYSDDHMDSTKHLLRVAKYRGPDTDESITGLTSHIDKTTLSILYQNEVAGLELETKSGEWIRVKQSPDSFTVFVGEETRYSLGLFSVPKPSYITRVPHELVTEEHPLLFNPFDYDEFLKHMFTGKIGANADALDTY</sequence>
<proteinExistence type="predicted"/>
<dbReference type="AlphaFoldDB" id="A0A103XVC0"/>
<comment type="caution">
    <text evidence="5">The sequence shown here is derived from an EMBL/GenBank/DDBJ whole genome shotgun (WGS) entry which is preliminary data.</text>
</comment>
<keyword evidence="1" id="KW-0479">Metal-binding</keyword>
<organism evidence="5 6">
    <name type="scientific">Cynara cardunculus var. scolymus</name>
    <name type="common">Globe artichoke</name>
    <name type="synonym">Cynara scolymus</name>
    <dbReference type="NCBI Taxonomy" id="59895"/>
    <lineage>
        <taxon>Eukaryota</taxon>
        <taxon>Viridiplantae</taxon>
        <taxon>Streptophyta</taxon>
        <taxon>Embryophyta</taxon>
        <taxon>Tracheophyta</taxon>
        <taxon>Spermatophyta</taxon>
        <taxon>Magnoliopsida</taxon>
        <taxon>eudicotyledons</taxon>
        <taxon>Gunneridae</taxon>
        <taxon>Pentapetalae</taxon>
        <taxon>asterids</taxon>
        <taxon>campanulids</taxon>
        <taxon>Asterales</taxon>
        <taxon>Asteraceae</taxon>
        <taxon>Carduoideae</taxon>
        <taxon>Cardueae</taxon>
        <taxon>Carduinae</taxon>
        <taxon>Cynara</taxon>
    </lineage>
</organism>
<evidence type="ECO:0000313" key="6">
    <source>
        <dbReference type="Proteomes" id="UP000243975"/>
    </source>
</evidence>
<dbReference type="InterPro" id="IPR026992">
    <property type="entry name" value="DIOX_N"/>
</dbReference>
<dbReference type="Gramene" id="KVH97563">
    <property type="protein sequence ID" value="KVH97563"/>
    <property type="gene ID" value="Ccrd_000318"/>
</dbReference>